<feature type="region of interest" description="Disordered" evidence="1">
    <location>
        <begin position="254"/>
        <end position="275"/>
    </location>
</feature>
<dbReference type="Proteomes" id="UP001239462">
    <property type="component" value="Unassembled WGS sequence"/>
</dbReference>
<proteinExistence type="predicted"/>
<gene>
    <name evidence="2" type="ORF">QTN89_24975</name>
</gene>
<evidence type="ECO:0000256" key="1">
    <source>
        <dbReference type="SAM" id="MobiDB-lite"/>
    </source>
</evidence>
<evidence type="ECO:0000313" key="3">
    <source>
        <dbReference type="Proteomes" id="UP001239462"/>
    </source>
</evidence>
<dbReference type="EMBL" id="JASZZN010000025">
    <property type="protein sequence ID" value="MDM4018731.1"/>
    <property type="molecule type" value="Genomic_DNA"/>
</dbReference>
<organism evidence="2 3">
    <name type="scientific">Roseiconus lacunae</name>
    <dbReference type="NCBI Taxonomy" id="2605694"/>
    <lineage>
        <taxon>Bacteria</taxon>
        <taxon>Pseudomonadati</taxon>
        <taxon>Planctomycetota</taxon>
        <taxon>Planctomycetia</taxon>
        <taxon>Pirellulales</taxon>
        <taxon>Pirellulaceae</taxon>
        <taxon>Roseiconus</taxon>
    </lineage>
</organism>
<keyword evidence="3" id="KW-1185">Reference proteome</keyword>
<protein>
    <submittedName>
        <fullName evidence="2">Uncharacterized protein</fullName>
    </submittedName>
</protein>
<accession>A0ABT7PQW7</accession>
<evidence type="ECO:0000313" key="2">
    <source>
        <dbReference type="EMBL" id="MDM4018731.1"/>
    </source>
</evidence>
<reference evidence="2 3" key="1">
    <citation type="submission" date="2023-06" db="EMBL/GenBank/DDBJ databases">
        <title>Roseiconus lacunae JC819 isolated from Gulf of Mannar region, Tamil Nadu.</title>
        <authorList>
            <person name="Pk S."/>
            <person name="Ch S."/>
            <person name="Ch V.R."/>
        </authorList>
    </citation>
    <scope>NUCLEOTIDE SEQUENCE [LARGE SCALE GENOMIC DNA]</scope>
    <source>
        <strain evidence="2 3">JC819</strain>
    </source>
</reference>
<dbReference type="RefSeq" id="WP_149498906.1">
    <property type="nucleotide sequence ID" value="NZ_CP141221.1"/>
</dbReference>
<comment type="caution">
    <text evidence="2">The sequence shown here is derived from an EMBL/GenBank/DDBJ whole genome shotgun (WGS) entry which is preliminary data.</text>
</comment>
<sequence length="275" mass="30181">MIKRLIKRVLLVGFTLIAALALSAWWGYHQSKKVPDFYRNAIQSSKVSAEEVAESSEQMQAQVEQLQADVEQVGLWEAVFAEEQINAWLIDQLPQHFQKLQAKGLQDPQIKVDEGNVTAAARIKSRRFDGVVSCNLSIQMTDQPNCLAIKLNSIYAGALPLPLAGLKDNIAKIFAKTSLNLRWDDQDGETVALIDIPQKYSGMEAAPVIVEFIELNDGKVCLAGRSGEGTLADFEPRGAVYEIASLKNRPEASLDYPRRSVHGGGAGSDETISLD</sequence>
<name>A0ABT7PQW7_9BACT</name>